<accession>A0A2N5TZ00</accession>
<dbReference type="GO" id="GO:0000492">
    <property type="term" value="P:box C/D snoRNP assembly"/>
    <property type="evidence" value="ECO:0007669"/>
    <property type="project" value="TreeGrafter"/>
</dbReference>
<dbReference type="OrthoDB" id="18412at2759"/>
<name>A0A2N5TZ00_9BASI</name>
<dbReference type="Pfam" id="PF04438">
    <property type="entry name" value="zf-HIT"/>
    <property type="match status" value="1"/>
</dbReference>
<evidence type="ECO:0000256" key="2">
    <source>
        <dbReference type="ARBA" id="ARBA00022771"/>
    </source>
</evidence>
<dbReference type="InterPro" id="IPR007529">
    <property type="entry name" value="Znf_HIT"/>
</dbReference>
<evidence type="ECO:0000313" key="9">
    <source>
        <dbReference type="Proteomes" id="UP000235388"/>
    </source>
</evidence>
<sequence length="202" mass="22670">MPKQDRTTCAVCNVEKFKYKCPNDQVPYCSVTCFKAHKEQAGCPGRRSSKPTDAPSVAEEIAAPVVPAAPTKLKPLKDAQWPAVDEERLAVFSDPLRKDEIKPIRQHEWEQIATCSSLRELLTNEPDLKHLLTKVMASDNQPNKYATTHSKHTTAKAQIQQLLLQLAPSSQSPSLHPFTPQEFLLFNRFADIVRTILAKNRA</sequence>
<dbReference type="FunFam" id="3.30.60.190:FF:000009">
    <property type="entry name" value="Uncharacterized zinc-finger protein C4F10.19c"/>
    <property type="match status" value="1"/>
</dbReference>
<evidence type="ECO:0000313" key="8">
    <source>
        <dbReference type="EMBL" id="PLW54150.1"/>
    </source>
</evidence>
<comment type="caution">
    <text evidence="7">The sequence shown here is derived from an EMBL/GenBank/DDBJ whole genome shotgun (WGS) entry which is preliminary data.</text>
</comment>
<organism evidence="7 9">
    <name type="scientific">Puccinia coronata f. sp. avenae</name>
    <dbReference type="NCBI Taxonomy" id="200324"/>
    <lineage>
        <taxon>Eukaryota</taxon>
        <taxon>Fungi</taxon>
        <taxon>Dikarya</taxon>
        <taxon>Basidiomycota</taxon>
        <taxon>Pucciniomycotina</taxon>
        <taxon>Pucciniomycetes</taxon>
        <taxon>Pucciniales</taxon>
        <taxon>Pucciniaceae</taxon>
        <taxon>Puccinia</taxon>
    </lineage>
</organism>
<keyword evidence="9" id="KW-1185">Reference proteome</keyword>
<dbReference type="SUPFAM" id="SSF144232">
    <property type="entry name" value="HIT/MYND zinc finger-like"/>
    <property type="match status" value="1"/>
</dbReference>
<keyword evidence="2 4" id="KW-0863">Zinc-finger</keyword>
<dbReference type="STRING" id="200324.A0A2N5TZ00"/>
<dbReference type="Proteomes" id="UP000235392">
    <property type="component" value="Unassembled WGS sequence"/>
</dbReference>
<evidence type="ECO:0000313" key="6">
    <source>
        <dbReference type="EMBL" id="PLW30250.1"/>
    </source>
</evidence>
<dbReference type="CDD" id="cd23024">
    <property type="entry name" value="zf-HIT_ZNHIT2-3"/>
    <property type="match status" value="1"/>
</dbReference>
<dbReference type="Proteomes" id="UP000235388">
    <property type="component" value="Unassembled WGS sequence"/>
</dbReference>
<evidence type="ECO:0000313" key="7">
    <source>
        <dbReference type="EMBL" id="PLW30720.1"/>
    </source>
</evidence>
<dbReference type="GO" id="GO:0005634">
    <property type="term" value="C:nucleus"/>
    <property type="evidence" value="ECO:0007669"/>
    <property type="project" value="TreeGrafter"/>
</dbReference>
<keyword evidence="1" id="KW-0479">Metal-binding</keyword>
<dbReference type="GO" id="GO:0000463">
    <property type="term" value="P:maturation of LSU-rRNA from tricistronic rRNA transcript (SSU-rRNA, 5.8S rRNA, LSU-rRNA)"/>
    <property type="evidence" value="ECO:0007669"/>
    <property type="project" value="TreeGrafter"/>
</dbReference>
<dbReference type="GO" id="GO:0008270">
    <property type="term" value="F:zinc ion binding"/>
    <property type="evidence" value="ECO:0007669"/>
    <property type="project" value="UniProtKB-UniRule"/>
</dbReference>
<protein>
    <recommendedName>
        <fullName evidence="5">HIT-type domain-containing protein</fullName>
    </recommendedName>
</protein>
<dbReference type="PANTHER" id="PTHR13483:SF11">
    <property type="entry name" value="ZINC FINGER HIT DOMAIN-CONTAINING PROTEIN 3"/>
    <property type="match status" value="1"/>
</dbReference>
<evidence type="ECO:0000313" key="10">
    <source>
        <dbReference type="Proteomes" id="UP000235392"/>
    </source>
</evidence>
<reference evidence="9 10" key="1">
    <citation type="submission" date="2017-11" db="EMBL/GenBank/DDBJ databases">
        <title>De novo assembly and phasing of dikaryotic genomes from two isolates of Puccinia coronata f. sp. avenae, the causal agent of oat crown rust.</title>
        <authorList>
            <person name="Miller M.E."/>
            <person name="Zhang Y."/>
            <person name="Omidvar V."/>
            <person name="Sperschneider J."/>
            <person name="Schwessinger B."/>
            <person name="Raley C."/>
            <person name="Palmer J.M."/>
            <person name="Garnica D."/>
            <person name="Upadhyaya N."/>
            <person name="Rathjen J."/>
            <person name="Taylor J.M."/>
            <person name="Park R.F."/>
            <person name="Dodds P.N."/>
            <person name="Hirsch C.D."/>
            <person name="Kianian S.F."/>
            <person name="Figueroa M."/>
        </authorList>
    </citation>
    <scope>NUCLEOTIDE SEQUENCE [LARGE SCALE GENOMIC DNA]</scope>
    <source>
        <strain evidence="7">12NC29</strain>
        <strain evidence="6">12SD80</strain>
    </source>
</reference>
<gene>
    <name evidence="8" type="ORF">PCANC_06439</name>
    <name evidence="7" type="ORF">PCANC_24676</name>
    <name evidence="6" type="ORF">PCASD_19785</name>
</gene>
<dbReference type="InterPro" id="IPR051639">
    <property type="entry name" value="BCD1"/>
</dbReference>
<evidence type="ECO:0000256" key="1">
    <source>
        <dbReference type="ARBA" id="ARBA00022723"/>
    </source>
</evidence>
<evidence type="ECO:0000259" key="5">
    <source>
        <dbReference type="PROSITE" id="PS51083"/>
    </source>
</evidence>
<dbReference type="PROSITE" id="PS51083">
    <property type="entry name" value="ZF_HIT"/>
    <property type="match status" value="1"/>
</dbReference>
<dbReference type="AlphaFoldDB" id="A0A2N5TZ00"/>
<dbReference type="EMBL" id="PGCI01000304">
    <property type="protein sequence ID" value="PLW30250.1"/>
    <property type="molecule type" value="Genomic_DNA"/>
</dbReference>
<evidence type="ECO:0000256" key="4">
    <source>
        <dbReference type="PROSITE-ProRule" id="PRU00453"/>
    </source>
</evidence>
<dbReference type="EMBL" id="PGCJ01000050">
    <property type="protein sequence ID" value="PLW54150.1"/>
    <property type="molecule type" value="Genomic_DNA"/>
</dbReference>
<proteinExistence type="predicted"/>
<evidence type="ECO:0000256" key="3">
    <source>
        <dbReference type="ARBA" id="ARBA00022833"/>
    </source>
</evidence>
<feature type="domain" description="HIT-type" evidence="5">
    <location>
        <begin position="9"/>
        <end position="43"/>
    </location>
</feature>
<dbReference type="PANTHER" id="PTHR13483">
    <property type="entry name" value="BOX C_D SNORNA PROTEIN 1-RELATED"/>
    <property type="match status" value="1"/>
</dbReference>
<dbReference type="EMBL" id="PGCJ01000368">
    <property type="protein sequence ID" value="PLW30720.1"/>
    <property type="molecule type" value="Genomic_DNA"/>
</dbReference>
<dbReference type="GO" id="GO:0048254">
    <property type="term" value="P:snoRNA localization"/>
    <property type="evidence" value="ECO:0007669"/>
    <property type="project" value="TreeGrafter"/>
</dbReference>
<dbReference type="Gene3D" id="3.30.60.190">
    <property type="match status" value="1"/>
</dbReference>
<dbReference type="GO" id="GO:0070761">
    <property type="term" value="C:pre-snoRNP complex"/>
    <property type="evidence" value="ECO:0007669"/>
    <property type="project" value="TreeGrafter"/>
</dbReference>
<keyword evidence="3" id="KW-0862">Zinc</keyword>